<feature type="compositionally biased region" description="Polar residues" evidence="2">
    <location>
        <begin position="232"/>
        <end position="242"/>
    </location>
</feature>
<dbReference type="PATRIC" id="fig|1107882.3.peg.5236"/>
<organism evidence="4 5">
    <name type="scientific">Mesorhizobium alhagi CCNWXJ12-2</name>
    <dbReference type="NCBI Taxonomy" id="1107882"/>
    <lineage>
        <taxon>Bacteria</taxon>
        <taxon>Pseudomonadati</taxon>
        <taxon>Pseudomonadota</taxon>
        <taxon>Alphaproteobacteria</taxon>
        <taxon>Hyphomicrobiales</taxon>
        <taxon>Phyllobacteriaceae</taxon>
        <taxon>Allomesorhizobium</taxon>
    </lineage>
</organism>
<feature type="region of interest" description="Disordered" evidence="2">
    <location>
        <begin position="209"/>
        <end position="242"/>
    </location>
</feature>
<accession>H0HYX2</accession>
<dbReference type="PANTHER" id="PTHR46797">
    <property type="entry name" value="HTH-TYPE TRANSCRIPTIONAL REGULATOR"/>
    <property type="match status" value="1"/>
</dbReference>
<dbReference type="Gene3D" id="2.60.120.10">
    <property type="entry name" value="Jelly Rolls"/>
    <property type="match status" value="1"/>
</dbReference>
<dbReference type="SUPFAM" id="SSF51182">
    <property type="entry name" value="RmlC-like cupins"/>
    <property type="match status" value="1"/>
</dbReference>
<dbReference type="PANTHER" id="PTHR46797:SF25">
    <property type="entry name" value="TRANSCRIPTIONAL REGULATOR"/>
    <property type="match status" value="1"/>
</dbReference>
<evidence type="ECO:0000256" key="1">
    <source>
        <dbReference type="ARBA" id="ARBA00023125"/>
    </source>
</evidence>
<gene>
    <name evidence="4" type="ORF">MAXJ12_27033</name>
</gene>
<dbReference type="Pfam" id="PF01381">
    <property type="entry name" value="HTH_3"/>
    <property type="match status" value="1"/>
</dbReference>
<evidence type="ECO:0000256" key="2">
    <source>
        <dbReference type="SAM" id="MobiDB-lite"/>
    </source>
</evidence>
<sequence>MDNTKDFAYIKKILMESRVNSPHPQPALQPRIGALIRARRRQLHMTLQALGGAAGLSVGFLSQVERDQATPSLGALAGIARGLGVDVDYFIATPSIGTGVTRAGSRLAFALPGSSMMYERLHAEFPGRGLSSFIMVVPPGHRSEMVHHEGDELLYVLDGLITQTVDGQTIRLAAGDSLHFRGSSDHSWANESDRPARILWTGTMSIMRPRQEGEKPAPTTASPATDVVIGLNHSTSAGRTKS</sequence>
<dbReference type="Proteomes" id="UP000003250">
    <property type="component" value="Unassembled WGS sequence"/>
</dbReference>
<feature type="domain" description="HTH cro/C1-type" evidence="3">
    <location>
        <begin position="36"/>
        <end position="90"/>
    </location>
</feature>
<dbReference type="EMBL" id="AHAM01000236">
    <property type="protein sequence ID" value="EHK54077.1"/>
    <property type="molecule type" value="Genomic_DNA"/>
</dbReference>
<dbReference type="InterPro" id="IPR011051">
    <property type="entry name" value="RmlC_Cupin_sf"/>
</dbReference>
<dbReference type="GO" id="GO:0003700">
    <property type="term" value="F:DNA-binding transcription factor activity"/>
    <property type="evidence" value="ECO:0007669"/>
    <property type="project" value="TreeGrafter"/>
</dbReference>
<proteinExistence type="predicted"/>
<dbReference type="SMART" id="SM00530">
    <property type="entry name" value="HTH_XRE"/>
    <property type="match status" value="1"/>
</dbReference>
<name>H0HYX2_9HYPH</name>
<dbReference type="SUPFAM" id="SSF47413">
    <property type="entry name" value="lambda repressor-like DNA-binding domains"/>
    <property type="match status" value="1"/>
</dbReference>
<dbReference type="InterPro" id="IPR013096">
    <property type="entry name" value="Cupin_2"/>
</dbReference>
<dbReference type="PROSITE" id="PS50943">
    <property type="entry name" value="HTH_CROC1"/>
    <property type="match status" value="1"/>
</dbReference>
<dbReference type="InterPro" id="IPR001387">
    <property type="entry name" value="Cro/C1-type_HTH"/>
</dbReference>
<dbReference type="GO" id="GO:0003677">
    <property type="term" value="F:DNA binding"/>
    <property type="evidence" value="ECO:0007669"/>
    <property type="project" value="UniProtKB-KW"/>
</dbReference>
<evidence type="ECO:0000313" key="4">
    <source>
        <dbReference type="EMBL" id="EHK54077.1"/>
    </source>
</evidence>
<dbReference type="CDD" id="cd00093">
    <property type="entry name" value="HTH_XRE"/>
    <property type="match status" value="1"/>
</dbReference>
<dbReference type="InterPro" id="IPR050807">
    <property type="entry name" value="TransReg_Diox_bact_type"/>
</dbReference>
<dbReference type="CDD" id="cd02209">
    <property type="entry name" value="cupin_XRE_C"/>
    <property type="match status" value="1"/>
</dbReference>
<keyword evidence="1" id="KW-0238">DNA-binding</keyword>
<keyword evidence="5" id="KW-1185">Reference proteome</keyword>
<dbReference type="AlphaFoldDB" id="H0HYX2"/>
<dbReference type="Gene3D" id="1.10.260.40">
    <property type="entry name" value="lambda repressor-like DNA-binding domains"/>
    <property type="match status" value="1"/>
</dbReference>
<dbReference type="GO" id="GO:0005829">
    <property type="term" value="C:cytosol"/>
    <property type="evidence" value="ECO:0007669"/>
    <property type="project" value="TreeGrafter"/>
</dbReference>
<dbReference type="InterPro" id="IPR010982">
    <property type="entry name" value="Lambda_DNA-bd_dom_sf"/>
</dbReference>
<dbReference type="Pfam" id="PF07883">
    <property type="entry name" value="Cupin_2"/>
    <property type="match status" value="1"/>
</dbReference>
<dbReference type="InterPro" id="IPR014710">
    <property type="entry name" value="RmlC-like_jellyroll"/>
</dbReference>
<evidence type="ECO:0000313" key="5">
    <source>
        <dbReference type="Proteomes" id="UP000003250"/>
    </source>
</evidence>
<protein>
    <submittedName>
        <fullName evidence="4">XRE family transcriptional regulator</fullName>
    </submittedName>
</protein>
<reference evidence="4 5" key="1">
    <citation type="journal article" date="2012" name="J. Bacteriol.">
        <title>Draft Genome Sequence of Mesorhizobium alhagi CCNWXJ12-2T, a Novel Salt-Resistant Species Isolated from the Desert of Northwestern China.</title>
        <authorList>
            <person name="Zhou M."/>
            <person name="Chen W."/>
            <person name="Chen H."/>
            <person name="Wei G."/>
        </authorList>
    </citation>
    <scope>NUCLEOTIDE SEQUENCE [LARGE SCALE GENOMIC DNA]</scope>
    <source>
        <strain evidence="4 5">CCNWXJ12-2</strain>
    </source>
</reference>
<evidence type="ECO:0000259" key="3">
    <source>
        <dbReference type="PROSITE" id="PS50943"/>
    </source>
</evidence>